<evidence type="ECO:0000256" key="1">
    <source>
        <dbReference type="SAM" id="MobiDB-lite"/>
    </source>
</evidence>
<sequence length="41" mass="4546">MSGVPNLQFGNISDARKPDTSAKLQVWHSGLTDIFLTSIYH</sequence>
<feature type="region of interest" description="Disordered" evidence="1">
    <location>
        <begin position="1"/>
        <end position="20"/>
    </location>
</feature>
<organism evidence="2 3">
    <name type="scientific">Desulfonema magnum</name>
    <dbReference type="NCBI Taxonomy" id="45655"/>
    <lineage>
        <taxon>Bacteria</taxon>
        <taxon>Pseudomonadati</taxon>
        <taxon>Thermodesulfobacteriota</taxon>
        <taxon>Desulfobacteria</taxon>
        <taxon>Desulfobacterales</taxon>
        <taxon>Desulfococcaceae</taxon>
        <taxon>Desulfonema</taxon>
    </lineage>
</organism>
<dbReference type="EMBL" id="CP061800">
    <property type="protein sequence ID" value="QTA92218.1"/>
    <property type="molecule type" value="Genomic_DNA"/>
</dbReference>
<dbReference type="AlphaFoldDB" id="A0A975GTJ7"/>
<protein>
    <submittedName>
        <fullName evidence="2">Uncharacterized protein</fullName>
    </submittedName>
</protein>
<dbReference type="Proteomes" id="UP000663722">
    <property type="component" value="Chromosome"/>
</dbReference>
<evidence type="ECO:0000313" key="3">
    <source>
        <dbReference type="Proteomes" id="UP000663722"/>
    </source>
</evidence>
<reference evidence="2" key="1">
    <citation type="journal article" date="2021" name="Microb. Physiol.">
        <title>Proteogenomic Insights into the Physiology of Marine, Sulfate-Reducing, Filamentous Desulfonema limicola and Desulfonema magnum.</title>
        <authorList>
            <person name="Schnaars V."/>
            <person name="Wohlbrand L."/>
            <person name="Scheve S."/>
            <person name="Hinrichs C."/>
            <person name="Reinhardt R."/>
            <person name="Rabus R."/>
        </authorList>
    </citation>
    <scope>NUCLEOTIDE SEQUENCE</scope>
    <source>
        <strain evidence="2">4be13</strain>
    </source>
</reference>
<name>A0A975GTJ7_9BACT</name>
<dbReference type="KEGG" id="dmm:dnm_082940"/>
<keyword evidence="3" id="KW-1185">Reference proteome</keyword>
<accession>A0A975GTJ7</accession>
<proteinExistence type="predicted"/>
<evidence type="ECO:0000313" key="2">
    <source>
        <dbReference type="EMBL" id="QTA92218.1"/>
    </source>
</evidence>
<gene>
    <name evidence="2" type="ORF">dnm_082940</name>
</gene>